<reference evidence="9" key="1">
    <citation type="submission" date="2020-10" db="EMBL/GenBank/DDBJ databases">
        <authorList>
            <person name="Roach M.J.R."/>
        </authorList>
    </citation>
    <scope>NUCLEOTIDE SEQUENCE</scope>
    <source>
        <strain evidence="9">CBS 1945</strain>
    </source>
</reference>
<feature type="compositionally biased region" description="Basic and acidic residues" evidence="5">
    <location>
        <begin position="255"/>
        <end position="271"/>
    </location>
</feature>
<evidence type="ECO:0000256" key="5">
    <source>
        <dbReference type="SAM" id="MobiDB-lite"/>
    </source>
</evidence>
<dbReference type="SUPFAM" id="SSF50891">
    <property type="entry name" value="Cyclophilin-like"/>
    <property type="match status" value="1"/>
</dbReference>
<dbReference type="OrthoDB" id="3987870at2759"/>
<sequence length="346" mass="38958">MKVLRVLSEIVLALSAIAFAEDNQDPTTDRIVIFTVEQNDKFLGNLTLGLFSEVVPKTTENFYLLAKTQKFKNTLFHRVIKDFMIQGGDIDGEGGYSIYGKEKGSLPDENFLLKHDKIGRLAMANSGPNSGSSQFYITGKVTKWLDGNYVVFGQLLDGFDTLTTVETTKTDKFDMPLDVVKISNVYTYKDGQLDTQLTEEEKQYGLEDTTKSVVEQQDTSEDTSEDTSGDTSGDTDEDTSEDTSKDSSEDTSDNTSKDTSEDTGEDTKDSSEDTLDEVVNHEMTQDEKNKLYEKQRAETQPKYLAFYALVPLGLFMALLVFITLKTRKNILYAIRGPRYRRIQVHR</sequence>
<gene>
    <name evidence="9" type="ORF">FOA43_004767</name>
</gene>
<dbReference type="PANTHER" id="PTHR11071:SF561">
    <property type="entry name" value="PEPTIDYL-PROLYL CIS-TRANS ISOMERASE D-RELATED"/>
    <property type="match status" value="1"/>
</dbReference>
<dbReference type="GO" id="GO:0000324">
    <property type="term" value="C:fungal-type vacuole"/>
    <property type="evidence" value="ECO:0007669"/>
    <property type="project" value="TreeGrafter"/>
</dbReference>
<dbReference type="Pfam" id="PF00160">
    <property type="entry name" value="Pro_isomerase"/>
    <property type="match status" value="1"/>
</dbReference>
<dbReference type="GO" id="GO:0005783">
    <property type="term" value="C:endoplasmic reticulum"/>
    <property type="evidence" value="ECO:0007669"/>
    <property type="project" value="TreeGrafter"/>
</dbReference>
<keyword evidence="10" id="KW-1185">Reference proteome</keyword>
<keyword evidence="6" id="KW-0812">Transmembrane</keyword>
<proteinExistence type="predicted"/>
<dbReference type="GO" id="GO:0003755">
    <property type="term" value="F:peptidyl-prolyl cis-trans isomerase activity"/>
    <property type="evidence" value="ECO:0007669"/>
    <property type="project" value="UniProtKB-KW"/>
</dbReference>
<dbReference type="KEGG" id="bnn:FOA43_004767"/>
<evidence type="ECO:0000259" key="8">
    <source>
        <dbReference type="PROSITE" id="PS50072"/>
    </source>
</evidence>
<dbReference type="GeneID" id="62198167"/>
<keyword evidence="7" id="KW-0732">Signal</keyword>
<dbReference type="PANTHER" id="PTHR11071">
    <property type="entry name" value="PEPTIDYL-PROLYL CIS-TRANS ISOMERASE"/>
    <property type="match status" value="1"/>
</dbReference>
<organism evidence="9 10">
    <name type="scientific">Eeniella nana</name>
    <name type="common">Yeast</name>
    <name type="synonym">Brettanomyces nanus</name>
    <dbReference type="NCBI Taxonomy" id="13502"/>
    <lineage>
        <taxon>Eukaryota</taxon>
        <taxon>Fungi</taxon>
        <taxon>Dikarya</taxon>
        <taxon>Ascomycota</taxon>
        <taxon>Saccharomycotina</taxon>
        <taxon>Pichiomycetes</taxon>
        <taxon>Pichiales</taxon>
        <taxon>Pichiaceae</taxon>
        <taxon>Brettanomyces</taxon>
    </lineage>
</organism>
<keyword evidence="3" id="KW-0697">Rotamase</keyword>
<evidence type="ECO:0000256" key="6">
    <source>
        <dbReference type="SAM" id="Phobius"/>
    </source>
</evidence>
<feature type="domain" description="PPIase cyclophilin-type" evidence="8">
    <location>
        <begin position="33"/>
        <end position="187"/>
    </location>
</feature>
<feature type="transmembrane region" description="Helical" evidence="6">
    <location>
        <begin position="304"/>
        <end position="324"/>
    </location>
</feature>
<dbReference type="AlphaFoldDB" id="A0A875SBI2"/>
<dbReference type="PROSITE" id="PS00170">
    <property type="entry name" value="CSA_PPIASE_1"/>
    <property type="match status" value="1"/>
</dbReference>
<dbReference type="EMBL" id="CP064815">
    <property type="protein sequence ID" value="QPG77355.1"/>
    <property type="molecule type" value="Genomic_DNA"/>
</dbReference>
<keyword evidence="6" id="KW-1133">Transmembrane helix</keyword>
<dbReference type="Proteomes" id="UP000662931">
    <property type="component" value="Chromosome 4"/>
</dbReference>
<feature type="compositionally biased region" description="Acidic residues" evidence="5">
    <location>
        <begin position="218"/>
        <end position="241"/>
    </location>
</feature>
<evidence type="ECO:0000256" key="3">
    <source>
        <dbReference type="ARBA" id="ARBA00023110"/>
    </source>
</evidence>
<evidence type="ECO:0000256" key="7">
    <source>
        <dbReference type="SAM" id="SignalP"/>
    </source>
</evidence>
<evidence type="ECO:0000313" key="10">
    <source>
        <dbReference type="Proteomes" id="UP000662931"/>
    </source>
</evidence>
<comment type="catalytic activity">
    <reaction evidence="1">
        <text>[protein]-peptidylproline (omega=180) = [protein]-peptidylproline (omega=0)</text>
        <dbReference type="Rhea" id="RHEA:16237"/>
        <dbReference type="Rhea" id="RHEA-COMP:10747"/>
        <dbReference type="Rhea" id="RHEA-COMP:10748"/>
        <dbReference type="ChEBI" id="CHEBI:83833"/>
        <dbReference type="ChEBI" id="CHEBI:83834"/>
        <dbReference type="EC" id="5.2.1.8"/>
    </reaction>
</comment>
<evidence type="ECO:0000256" key="1">
    <source>
        <dbReference type="ARBA" id="ARBA00000971"/>
    </source>
</evidence>
<feature type="chain" id="PRO_5034256593" description="peptidylprolyl isomerase" evidence="7">
    <location>
        <begin position="21"/>
        <end position="346"/>
    </location>
</feature>
<dbReference type="RefSeq" id="XP_038780920.1">
    <property type="nucleotide sequence ID" value="XM_038924992.1"/>
</dbReference>
<dbReference type="EC" id="5.2.1.8" evidence="2"/>
<feature type="signal peptide" evidence="7">
    <location>
        <begin position="1"/>
        <end position="20"/>
    </location>
</feature>
<evidence type="ECO:0000313" key="9">
    <source>
        <dbReference type="EMBL" id="QPG77355.1"/>
    </source>
</evidence>
<accession>A0A875SBI2</accession>
<evidence type="ECO:0000256" key="4">
    <source>
        <dbReference type="ARBA" id="ARBA00023235"/>
    </source>
</evidence>
<feature type="compositionally biased region" description="Basic and acidic residues" evidence="5">
    <location>
        <begin position="278"/>
        <end position="289"/>
    </location>
</feature>
<feature type="region of interest" description="Disordered" evidence="5">
    <location>
        <begin position="203"/>
        <end position="289"/>
    </location>
</feature>
<evidence type="ECO:0000256" key="2">
    <source>
        <dbReference type="ARBA" id="ARBA00013194"/>
    </source>
</evidence>
<dbReference type="PROSITE" id="PS50072">
    <property type="entry name" value="CSA_PPIASE_2"/>
    <property type="match status" value="1"/>
</dbReference>
<keyword evidence="4" id="KW-0413">Isomerase</keyword>
<protein>
    <recommendedName>
        <fullName evidence="2">peptidylprolyl isomerase</fullName>
        <ecNumber evidence="2">5.2.1.8</ecNumber>
    </recommendedName>
</protein>
<dbReference type="GO" id="GO:0006457">
    <property type="term" value="P:protein folding"/>
    <property type="evidence" value="ECO:0007669"/>
    <property type="project" value="InterPro"/>
</dbReference>
<name>A0A875SBI2_EENNA</name>
<dbReference type="Gene3D" id="2.40.100.10">
    <property type="entry name" value="Cyclophilin-like"/>
    <property type="match status" value="1"/>
</dbReference>
<dbReference type="InterPro" id="IPR029000">
    <property type="entry name" value="Cyclophilin-like_dom_sf"/>
</dbReference>
<dbReference type="PRINTS" id="PR00153">
    <property type="entry name" value="CSAPPISMRASE"/>
</dbReference>
<dbReference type="InterPro" id="IPR020892">
    <property type="entry name" value="Cyclophilin-type_PPIase_CS"/>
</dbReference>
<dbReference type="InterPro" id="IPR002130">
    <property type="entry name" value="Cyclophilin-type_PPIase_dom"/>
</dbReference>
<dbReference type="GO" id="GO:0016018">
    <property type="term" value="F:cyclosporin A binding"/>
    <property type="evidence" value="ECO:0007669"/>
    <property type="project" value="TreeGrafter"/>
</dbReference>
<keyword evidence="6" id="KW-0472">Membrane</keyword>